<dbReference type="InterPro" id="IPR008407">
    <property type="entry name" value="Brnchd-chn_aa_trnsp_AzlD"/>
</dbReference>
<evidence type="ECO:0000256" key="1">
    <source>
        <dbReference type="SAM" id="Phobius"/>
    </source>
</evidence>
<feature type="transmembrane region" description="Helical" evidence="1">
    <location>
        <begin position="37"/>
        <end position="56"/>
    </location>
</feature>
<keyword evidence="1" id="KW-0812">Transmembrane</keyword>
<keyword evidence="3" id="KW-1185">Reference proteome</keyword>
<sequence>MDLWPWILLACAAAFLTKLSGYLVPARLLENERMTRVAGTLTIGLLAALTTVNAFAAGQSLAIDARAAALVAAAIALLLRAPFLAVVLVGAAAAALVRLAGLG</sequence>
<evidence type="ECO:0000313" key="3">
    <source>
        <dbReference type="Proteomes" id="UP001500752"/>
    </source>
</evidence>
<name>A0ABP7BRK5_9MICC</name>
<reference evidence="3" key="1">
    <citation type="journal article" date="2019" name="Int. J. Syst. Evol. Microbiol.">
        <title>The Global Catalogue of Microorganisms (GCM) 10K type strain sequencing project: providing services to taxonomists for standard genome sequencing and annotation.</title>
        <authorList>
            <consortium name="The Broad Institute Genomics Platform"/>
            <consortium name="The Broad Institute Genome Sequencing Center for Infectious Disease"/>
            <person name="Wu L."/>
            <person name="Ma J."/>
        </authorList>
    </citation>
    <scope>NUCLEOTIDE SEQUENCE [LARGE SCALE GENOMIC DNA]</scope>
    <source>
        <strain evidence="3">JCM 30742</strain>
    </source>
</reference>
<dbReference type="Pfam" id="PF05437">
    <property type="entry name" value="AzlD"/>
    <property type="match status" value="1"/>
</dbReference>
<dbReference type="RefSeq" id="WP_345147982.1">
    <property type="nucleotide sequence ID" value="NZ_BAABEO010000006.1"/>
</dbReference>
<evidence type="ECO:0000313" key="2">
    <source>
        <dbReference type="EMBL" id="GAA3668162.1"/>
    </source>
</evidence>
<proteinExistence type="predicted"/>
<comment type="caution">
    <text evidence="2">The sequence shown here is derived from an EMBL/GenBank/DDBJ whole genome shotgun (WGS) entry which is preliminary data.</text>
</comment>
<keyword evidence="1" id="KW-1133">Transmembrane helix</keyword>
<accession>A0ABP7BRK5</accession>
<keyword evidence="1" id="KW-0472">Membrane</keyword>
<dbReference type="EMBL" id="BAABEO010000006">
    <property type="protein sequence ID" value="GAA3668162.1"/>
    <property type="molecule type" value="Genomic_DNA"/>
</dbReference>
<gene>
    <name evidence="2" type="ORF">GCM10023081_03370</name>
</gene>
<organism evidence="2 3">
    <name type="scientific">Arthrobacter ginkgonis</name>
    <dbReference type="NCBI Taxonomy" id="1630594"/>
    <lineage>
        <taxon>Bacteria</taxon>
        <taxon>Bacillati</taxon>
        <taxon>Actinomycetota</taxon>
        <taxon>Actinomycetes</taxon>
        <taxon>Micrococcales</taxon>
        <taxon>Micrococcaceae</taxon>
        <taxon>Arthrobacter</taxon>
    </lineage>
</organism>
<protein>
    <submittedName>
        <fullName evidence="2">AzlD domain-containing protein</fullName>
    </submittedName>
</protein>
<dbReference type="Proteomes" id="UP001500752">
    <property type="component" value="Unassembled WGS sequence"/>
</dbReference>
<feature type="transmembrane region" description="Helical" evidence="1">
    <location>
        <begin position="68"/>
        <end position="97"/>
    </location>
</feature>